<accession>A0ABU6UJQ9</accession>
<name>A0ABU6UJQ9_9FABA</name>
<dbReference type="EMBL" id="JASCZI010121118">
    <property type="protein sequence ID" value="MED6159888.1"/>
    <property type="molecule type" value="Genomic_DNA"/>
</dbReference>
<sequence>MDVSQAIRSKLNLLGSDGKRLRSDSNMKGLVPIANTVATLVMRRRFVSTFWKIEQQGQVPRLTKDEGEENDENEFVECSLYALHVKSRTRVVTTLPLEETKKNGPLQNITNSDLLFKEGSKTQHIHLQYQKKSKIKKLARQRGTTIHNILGTKREANNFLTTVTPKKVCVEG</sequence>
<keyword evidence="2" id="KW-1185">Reference proteome</keyword>
<evidence type="ECO:0000313" key="1">
    <source>
        <dbReference type="EMBL" id="MED6159888.1"/>
    </source>
</evidence>
<comment type="caution">
    <text evidence="1">The sequence shown here is derived from an EMBL/GenBank/DDBJ whole genome shotgun (WGS) entry which is preliminary data.</text>
</comment>
<protein>
    <submittedName>
        <fullName evidence="1">Uncharacterized protein</fullName>
    </submittedName>
</protein>
<dbReference type="Proteomes" id="UP001341840">
    <property type="component" value="Unassembled WGS sequence"/>
</dbReference>
<proteinExistence type="predicted"/>
<evidence type="ECO:0000313" key="2">
    <source>
        <dbReference type="Proteomes" id="UP001341840"/>
    </source>
</evidence>
<gene>
    <name evidence="1" type="ORF">PIB30_046417</name>
</gene>
<organism evidence="1 2">
    <name type="scientific">Stylosanthes scabra</name>
    <dbReference type="NCBI Taxonomy" id="79078"/>
    <lineage>
        <taxon>Eukaryota</taxon>
        <taxon>Viridiplantae</taxon>
        <taxon>Streptophyta</taxon>
        <taxon>Embryophyta</taxon>
        <taxon>Tracheophyta</taxon>
        <taxon>Spermatophyta</taxon>
        <taxon>Magnoliopsida</taxon>
        <taxon>eudicotyledons</taxon>
        <taxon>Gunneridae</taxon>
        <taxon>Pentapetalae</taxon>
        <taxon>rosids</taxon>
        <taxon>fabids</taxon>
        <taxon>Fabales</taxon>
        <taxon>Fabaceae</taxon>
        <taxon>Papilionoideae</taxon>
        <taxon>50 kb inversion clade</taxon>
        <taxon>dalbergioids sensu lato</taxon>
        <taxon>Dalbergieae</taxon>
        <taxon>Pterocarpus clade</taxon>
        <taxon>Stylosanthes</taxon>
    </lineage>
</organism>
<reference evidence="1 2" key="1">
    <citation type="journal article" date="2023" name="Plants (Basel)">
        <title>Bridging the Gap: Combining Genomics and Transcriptomics Approaches to Understand Stylosanthes scabra, an Orphan Legume from the Brazilian Caatinga.</title>
        <authorList>
            <person name="Ferreira-Neto J.R.C."/>
            <person name="da Silva M.D."/>
            <person name="Binneck E."/>
            <person name="de Melo N.F."/>
            <person name="da Silva R.H."/>
            <person name="de Melo A.L.T.M."/>
            <person name="Pandolfi V."/>
            <person name="Bustamante F.O."/>
            <person name="Brasileiro-Vidal A.C."/>
            <person name="Benko-Iseppon A.M."/>
        </authorList>
    </citation>
    <scope>NUCLEOTIDE SEQUENCE [LARGE SCALE GENOMIC DNA]</scope>
    <source>
        <tissue evidence="1">Leaves</tissue>
    </source>
</reference>